<reference evidence="1 2" key="1">
    <citation type="submission" date="2023-07" db="EMBL/GenBank/DDBJ databases">
        <title>Sequencing the genomes of 1000 actinobacteria strains.</title>
        <authorList>
            <person name="Klenk H.-P."/>
        </authorList>
    </citation>
    <scope>NUCLEOTIDE SEQUENCE [LARGE SCALE GENOMIC DNA]</scope>
    <source>
        <strain evidence="1 2">DSM 46740</strain>
    </source>
</reference>
<evidence type="ECO:0000313" key="2">
    <source>
        <dbReference type="Proteomes" id="UP001225356"/>
    </source>
</evidence>
<keyword evidence="2" id="KW-1185">Reference proteome</keyword>
<proteinExistence type="predicted"/>
<dbReference type="RefSeq" id="WP_307553921.1">
    <property type="nucleotide sequence ID" value="NZ_JAUSQU010000001.1"/>
</dbReference>
<organism evidence="1 2">
    <name type="scientific">Streptosporangium lutulentum</name>
    <dbReference type="NCBI Taxonomy" id="1461250"/>
    <lineage>
        <taxon>Bacteria</taxon>
        <taxon>Bacillati</taxon>
        <taxon>Actinomycetota</taxon>
        <taxon>Actinomycetes</taxon>
        <taxon>Streptosporangiales</taxon>
        <taxon>Streptosporangiaceae</taxon>
        <taxon>Streptosporangium</taxon>
    </lineage>
</organism>
<protein>
    <submittedName>
        <fullName evidence="1">Uncharacterized protein</fullName>
    </submittedName>
</protein>
<accession>A0ABT9Q2M9</accession>
<sequence>MTGRPPRWRHRERRRRPSIRVRVGVDVVQPGDDGMRDIQPTVVDDEGVVASGDPAHQRG</sequence>
<evidence type="ECO:0000313" key="1">
    <source>
        <dbReference type="EMBL" id="MDP9840987.1"/>
    </source>
</evidence>
<comment type="caution">
    <text evidence="1">The sequence shown here is derived from an EMBL/GenBank/DDBJ whole genome shotgun (WGS) entry which is preliminary data.</text>
</comment>
<gene>
    <name evidence="1" type="ORF">J2853_000198</name>
</gene>
<dbReference type="Proteomes" id="UP001225356">
    <property type="component" value="Unassembled WGS sequence"/>
</dbReference>
<dbReference type="EMBL" id="JAUSQU010000001">
    <property type="protein sequence ID" value="MDP9840987.1"/>
    <property type="molecule type" value="Genomic_DNA"/>
</dbReference>
<name>A0ABT9Q2M9_9ACTN</name>